<comment type="cofactor">
    <cofactor evidence="3">
        <name>Zn(2+)</name>
        <dbReference type="ChEBI" id="CHEBI:29105"/>
    </cofactor>
    <text evidence="3">Binds 1 zinc ion.</text>
</comment>
<dbReference type="EMBL" id="JBHUIP010000014">
    <property type="protein sequence ID" value="MFD2264961.1"/>
    <property type="molecule type" value="Genomic_DNA"/>
</dbReference>
<evidence type="ECO:0000256" key="2">
    <source>
        <dbReference type="ARBA" id="ARBA00022833"/>
    </source>
</evidence>
<dbReference type="SUPFAM" id="SSF57716">
    <property type="entry name" value="Glucocorticoid receptor-like (DNA-binding domain)"/>
    <property type="match status" value="1"/>
</dbReference>
<evidence type="ECO:0000256" key="4">
    <source>
        <dbReference type="SAM" id="MobiDB-lite"/>
    </source>
</evidence>
<organism evidence="5 6">
    <name type="scientific">Lacibacterium aquatile</name>
    <dbReference type="NCBI Taxonomy" id="1168082"/>
    <lineage>
        <taxon>Bacteria</taxon>
        <taxon>Pseudomonadati</taxon>
        <taxon>Pseudomonadota</taxon>
        <taxon>Alphaproteobacteria</taxon>
        <taxon>Rhodospirillales</taxon>
        <taxon>Rhodospirillaceae</taxon>
    </lineage>
</organism>
<dbReference type="PANTHER" id="PTHR36150">
    <property type="entry name" value="DNA GYRASE INHIBITOR YACG"/>
    <property type="match status" value="1"/>
</dbReference>
<dbReference type="Pfam" id="PF03884">
    <property type="entry name" value="YacG"/>
    <property type="match status" value="1"/>
</dbReference>
<comment type="function">
    <text evidence="3">Inhibits all the catalytic activities of DNA gyrase by preventing its interaction with DNA. Acts by binding directly to the C-terminal domain of GyrB, which probably disrupts DNA binding by the gyrase.</text>
</comment>
<feature type="binding site" evidence="3">
    <location>
        <position position="37"/>
    </location>
    <ligand>
        <name>Zn(2+)</name>
        <dbReference type="ChEBI" id="CHEBI:29105"/>
    </ligand>
</feature>
<keyword evidence="2 3" id="KW-0862">Zinc</keyword>
<comment type="caution">
    <text evidence="5">The sequence shown here is derived from an EMBL/GenBank/DDBJ whole genome shotgun (WGS) entry which is preliminary data.</text>
</comment>
<gene>
    <name evidence="3" type="primary">yacG</name>
    <name evidence="5" type="ORF">ACFSM5_18795</name>
</gene>
<feature type="binding site" evidence="3">
    <location>
        <position position="18"/>
    </location>
    <ligand>
        <name>Zn(2+)</name>
        <dbReference type="ChEBI" id="CHEBI:29105"/>
    </ligand>
</feature>
<evidence type="ECO:0000256" key="3">
    <source>
        <dbReference type="HAMAP-Rule" id="MF_00649"/>
    </source>
</evidence>
<evidence type="ECO:0000256" key="1">
    <source>
        <dbReference type="ARBA" id="ARBA00022723"/>
    </source>
</evidence>
<reference evidence="6" key="1">
    <citation type="journal article" date="2019" name="Int. J. Syst. Evol. Microbiol.">
        <title>The Global Catalogue of Microorganisms (GCM) 10K type strain sequencing project: providing services to taxonomists for standard genome sequencing and annotation.</title>
        <authorList>
            <consortium name="The Broad Institute Genomics Platform"/>
            <consortium name="The Broad Institute Genome Sequencing Center for Infectious Disease"/>
            <person name="Wu L."/>
            <person name="Ma J."/>
        </authorList>
    </citation>
    <scope>NUCLEOTIDE SEQUENCE [LARGE SCALE GENOMIC DNA]</scope>
    <source>
        <strain evidence="6">CGMCC 1.19062</strain>
    </source>
</reference>
<accession>A0ABW5DYA5</accession>
<keyword evidence="1 3" id="KW-0479">Metal-binding</keyword>
<evidence type="ECO:0000313" key="6">
    <source>
        <dbReference type="Proteomes" id="UP001597295"/>
    </source>
</evidence>
<name>A0ABW5DYA5_9PROT</name>
<keyword evidence="6" id="KW-1185">Reference proteome</keyword>
<protein>
    <recommendedName>
        <fullName evidence="3">DNA gyrase inhibitor YacG</fullName>
    </recommendedName>
</protein>
<dbReference type="Gene3D" id="3.30.50.10">
    <property type="entry name" value="Erythroid Transcription Factor GATA-1, subunit A"/>
    <property type="match status" value="1"/>
</dbReference>
<sequence length="67" mass="7376">MSKDLKSGDVSASPAGFCPSCGRPTEQKYRPFCSPRCKDADLGRWFTESYRIAGPAVESEDDDQTIN</sequence>
<comment type="subunit">
    <text evidence="3">Interacts with GyrB.</text>
</comment>
<dbReference type="InterPro" id="IPR005584">
    <property type="entry name" value="DNA_gyrase_inhibitor_YacG"/>
</dbReference>
<proteinExistence type="inferred from homology"/>
<dbReference type="PANTHER" id="PTHR36150:SF1">
    <property type="entry name" value="DNA GYRASE INHIBITOR YACG"/>
    <property type="match status" value="1"/>
</dbReference>
<dbReference type="InterPro" id="IPR013088">
    <property type="entry name" value="Znf_NHR/GATA"/>
</dbReference>
<dbReference type="HAMAP" id="MF_00649">
    <property type="entry name" value="DNA_gyrase_inhibitor_YacG"/>
    <property type="match status" value="1"/>
</dbReference>
<feature type="region of interest" description="Disordered" evidence="4">
    <location>
        <begin position="1"/>
        <end position="26"/>
    </location>
</feature>
<comment type="similarity">
    <text evidence="3">Belongs to the DNA gyrase inhibitor YacG family.</text>
</comment>
<feature type="binding site" evidence="3">
    <location>
        <position position="33"/>
    </location>
    <ligand>
        <name>Zn(2+)</name>
        <dbReference type="ChEBI" id="CHEBI:29105"/>
    </ligand>
</feature>
<feature type="binding site" evidence="3">
    <location>
        <position position="21"/>
    </location>
    <ligand>
        <name>Zn(2+)</name>
        <dbReference type="ChEBI" id="CHEBI:29105"/>
    </ligand>
</feature>
<evidence type="ECO:0000313" key="5">
    <source>
        <dbReference type="EMBL" id="MFD2264961.1"/>
    </source>
</evidence>
<dbReference type="Proteomes" id="UP001597295">
    <property type="component" value="Unassembled WGS sequence"/>
</dbReference>
<dbReference type="RefSeq" id="WP_379878122.1">
    <property type="nucleotide sequence ID" value="NZ_JBHUIP010000014.1"/>
</dbReference>